<name>A0ABQ8YE92_9EUKA</name>
<keyword evidence="1" id="KW-1133">Transmembrane helix</keyword>
<evidence type="ECO:0000256" key="1">
    <source>
        <dbReference type="SAM" id="Phobius"/>
    </source>
</evidence>
<dbReference type="Proteomes" id="UP001150062">
    <property type="component" value="Unassembled WGS sequence"/>
</dbReference>
<feature type="transmembrane region" description="Helical" evidence="1">
    <location>
        <begin position="144"/>
        <end position="163"/>
    </location>
</feature>
<evidence type="ECO:0008006" key="4">
    <source>
        <dbReference type="Google" id="ProtNLM"/>
    </source>
</evidence>
<feature type="transmembrane region" description="Helical" evidence="1">
    <location>
        <begin position="175"/>
        <end position="193"/>
    </location>
</feature>
<evidence type="ECO:0000313" key="2">
    <source>
        <dbReference type="EMBL" id="KAJ6242914.1"/>
    </source>
</evidence>
<feature type="transmembrane region" description="Helical" evidence="1">
    <location>
        <begin position="6"/>
        <end position="31"/>
    </location>
</feature>
<keyword evidence="1" id="KW-0812">Transmembrane</keyword>
<proteinExistence type="predicted"/>
<reference evidence="2" key="1">
    <citation type="submission" date="2022-08" db="EMBL/GenBank/DDBJ databases">
        <title>Novel sulfate-reducing endosymbionts in the free-living metamonad Anaeramoeba.</title>
        <authorList>
            <person name="Jerlstrom-Hultqvist J."/>
            <person name="Cepicka I."/>
            <person name="Gallot-Lavallee L."/>
            <person name="Salas-Leiva D."/>
            <person name="Curtis B.A."/>
            <person name="Zahonova K."/>
            <person name="Pipaliya S."/>
            <person name="Dacks J."/>
            <person name="Roger A.J."/>
        </authorList>
    </citation>
    <scope>NUCLEOTIDE SEQUENCE</scope>
    <source>
        <strain evidence="2">Schooner1</strain>
    </source>
</reference>
<feature type="transmembrane region" description="Helical" evidence="1">
    <location>
        <begin position="43"/>
        <end position="63"/>
    </location>
</feature>
<evidence type="ECO:0000313" key="3">
    <source>
        <dbReference type="Proteomes" id="UP001150062"/>
    </source>
</evidence>
<feature type="transmembrane region" description="Helical" evidence="1">
    <location>
        <begin position="213"/>
        <end position="233"/>
    </location>
</feature>
<gene>
    <name evidence="2" type="ORF">M0813_02766</name>
</gene>
<keyword evidence="1" id="KW-0472">Membrane</keyword>
<keyword evidence="3" id="KW-1185">Reference proteome</keyword>
<organism evidence="2 3">
    <name type="scientific">Anaeramoeba flamelloides</name>
    <dbReference type="NCBI Taxonomy" id="1746091"/>
    <lineage>
        <taxon>Eukaryota</taxon>
        <taxon>Metamonada</taxon>
        <taxon>Anaeramoebidae</taxon>
        <taxon>Anaeramoeba</taxon>
    </lineage>
</organism>
<accession>A0ABQ8YE92</accession>
<protein>
    <recommendedName>
        <fullName evidence="4">THH1/TOM1/TOM3 domain-containing protein</fullName>
    </recommendedName>
</protein>
<feature type="transmembrane region" description="Helical" evidence="1">
    <location>
        <begin position="75"/>
        <end position="98"/>
    </location>
</feature>
<feature type="transmembrane region" description="Helical" evidence="1">
    <location>
        <begin position="118"/>
        <end position="138"/>
    </location>
</feature>
<comment type="caution">
    <text evidence="2">The sequence shown here is derived from an EMBL/GenBank/DDBJ whole genome shotgun (WGS) entry which is preliminary data.</text>
</comment>
<sequence>MSDTKYSPLLIVLMALYGILGVIAIVRLVLLREKFQIVTHHHIFYLLLLPGVAFRIVEFSLLYPSGNINEEKTLVVLMSVFAFIFLVPAFFTVIFHILKFKDELHSFLSKSWFTRLDIILFCSVFIISVLVSTLVFAFARSALFYVETSAYLLAAIFLIIFSFKIRSNDPDQLKISVREVVLVLVQCTILYALRFPFLAIIKKYNLLEKSTNYLVLVLYFLFLEITPFLLITFKVFKTPKTDFQALSSIKLIH</sequence>
<dbReference type="EMBL" id="JAOAOG010000173">
    <property type="protein sequence ID" value="KAJ6242914.1"/>
    <property type="molecule type" value="Genomic_DNA"/>
</dbReference>